<dbReference type="PANTHER" id="PTHR30136">
    <property type="entry name" value="HELIX-TURN-HELIX TRANSCRIPTIONAL REGULATOR, ICLR FAMILY"/>
    <property type="match status" value="1"/>
</dbReference>
<evidence type="ECO:0000256" key="6">
    <source>
        <dbReference type="ARBA" id="ARBA00070406"/>
    </source>
</evidence>
<evidence type="ECO:0000256" key="1">
    <source>
        <dbReference type="ARBA" id="ARBA00022798"/>
    </source>
</evidence>
<evidence type="ECO:0000313" key="9">
    <source>
        <dbReference type="EMBL" id="TQL33593.1"/>
    </source>
</evidence>
<dbReference type="Pfam" id="PF09339">
    <property type="entry name" value="HTH_IclR"/>
    <property type="match status" value="1"/>
</dbReference>
<dbReference type="OrthoDB" id="8479143at2"/>
<dbReference type="SUPFAM" id="SSF46785">
    <property type="entry name" value="Winged helix' DNA-binding domain"/>
    <property type="match status" value="1"/>
</dbReference>
<evidence type="ECO:0000259" key="8">
    <source>
        <dbReference type="PROSITE" id="PS51078"/>
    </source>
</evidence>
<keyword evidence="1" id="KW-0319">Glycerol metabolism</keyword>
<feature type="domain" description="HTH iclR-type" evidence="7">
    <location>
        <begin position="13"/>
        <end position="73"/>
    </location>
</feature>
<dbReference type="PROSITE" id="PS51077">
    <property type="entry name" value="HTH_ICLR"/>
    <property type="match status" value="1"/>
</dbReference>
<sequence length="256" mass="26968">MSAPGSTQRRGSVQSVERALDLLEALGQGTPMGVSELVRATGLPLGTVHRLLATLGERSYVRQDGERKYAVGPAALHLADAGEQSLASAGRPFTARLTALTGETCNLAVQQGSEMVYISQSPSPHSLRIFAEVGRRVPMHSTAVGKAVLASLPWTEAESLLRAAGLTQATPHTITSLGRLREELERVRRMGYAIDEQERELGVRCVAAAVPGAGSLHAALSVSGPAERFPLPAVRQAAPALREAAAELAAELRRSG</sequence>
<dbReference type="Gene3D" id="3.30.450.40">
    <property type="match status" value="1"/>
</dbReference>
<dbReference type="GO" id="GO:0045892">
    <property type="term" value="P:negative regulation of DNA-templated transcription"/>
    <property type="evidence" value="ECO:0007669"/>
    <property type="project" value="TreeGrafter"/>
</dbReference>
<evidence type="ECO:0000256" key="5">
    <source>
        <dbReference type="ARBA" id="ARBA00058938"/>
    </source>
</evidence>
<dbReference type="GO" id="GO:0003700">
    <property type="term" value="F:DNA-binding transcription factor activity"/>
    <property type="evidence" value="ECO:0007669"/>
    <property type="project" value="TreeGrafter"/>
</dbReference>
<protein>
    <recommendedName>
        <fullName evidence="6">Glycerol operon regulatory protein</fullName>
    </recommendedName>
</protein>
<dbReference type="RefSeq" id="WP_142005588.1">
    <property type="nucleotide sequence ID" value="NZ_CAJTBP010000001.1"/>
</dbReference>
<proteinExistence type="predicted"/>
<gene>
    <name evidence="9" type="ORF">FB554_1743</name>
</gene>
<dbReference type="InterPro" id="IPR050707">
    <property type="entry name" value="HTH_MetabolicPath_Reg"/>
</dbReference>
<dbReference type="EMBL" id="VFOK01000001">
    <property type="protein sequence ID" value="TQL33593.1"/>
    <property type="molecule type" value="Genomic_DNA"/>
</dbReference>
<feature type="domain" description="IclR-ED" evidence="8">
    <location>
        <begin position="67"/>
        <end position="254"/>
    </location>
</feature>
<dbReference type="InterPro" id="IPR005471">
    <property type="entry name" value="Tscrpt_reg_IclR_N"/>
</dbReference>
<dbReference type="GO" id="GO:0006071">
    <property type="term" value="P:glycerol metabolic process"/>
    <property type="evidence" value="ECO:0007669"/>
    <property type="project" value="UniProtKB-KW"/>
</dbReference>
<dbReference type="InterPro" id="IPR036390">
    <property type="entry name" value="WH_DNA-bd_sf"/>
</dbReference>
<evidence type="ECO:0000313" key="10">
    <source>
        <dbReference type="Proteomes" id="UP000318336"/>
    </source>
</evidence>
<keyword evidence="2" id="KW-0805">Transcription regulation</keyword>
<dbReference type="InterPro" id="IPR014757">
    <property type="entry name" value="Tscrpt_reg_IclR_C"/>
</dbReference>
<dbReference type="PANTHER" id="PTHR30136:SF24">
    <property type="entry name" value="HTH-TYPE TRANSCRIPTIONAL REPRESSOR ALLR"/>
    <property type="match status" value="1"/>
</dbReference>
<name>A0A542XCK6_9MICO</name>
<dbReference type="AlphaFoldDB" id="A0A542XCK6"/>
<evidence type="ECO:0000256" key="2">
    <source>
        <dbReference type="ARBA" id="ARBA00023015"/>
    </source>
</evidence>
<dbReference type="InterPro" id="IPR036388">
    <property type="entry name" value="WH-like_DNA-bd_sf"/>
</dbReference>
<evidence type="ECO:0000259" key="7">
    <source>
        <dbReference type="PROSITE" id="PS51077"/>
    </source>
</evidence>
<organism evidence="9 10">
    <name type="scientific">Barrientosiimonas humi</name>
    <dbReference type="NCBI Taxonomy" id="999931"/>
    <lineage>
        <taxon>Bacteria</taxon>
        <taxon>Bacillati</taxon>
        <taxon>Actinomycetota</taxon>
        <taxon>Actinomycetes</taxon>
        <taxon>Micrococcales</taxon>
        <taxon>Dermacoccaceae</taxon>
        <taxon>Barrientosiimonas</taxon>
    </lineage>
</organism>
<keyword evidence="10" id="KW-1185">Reference proteome</keyword>
<accession>A0A542XCK6</accession>
<dbReference type="Pfam" id="PF01614">
    <property type="entry name" value="IclR_C"/>
    <property type="match status" value="1"/>
</dbReference>
<dbReference type="SMART" id="SM00346">
    <property type="entry name" value="HTH_ICLR"/>
    <property type="match status" value="1"/>
</dbReference>
<dbReference type="GO" id="GO:0003677">
    <property type="term" value="F:DNA binding"/>
    <property type="evidence" value="ECO:0007669"/>
    <property type="project" value="UniProtKB-KW"/>
</dbReference>
<evidence type="ECO:0000256" key="3">
    <source>
        <dbReference type="ARBA" id="ARBA00023125"/>
    </source>
</evidence>
<dbReference type="PROSITE" id="PS51078">
    <property type="entry name" value="ICLR_ED"/>
    <property type="match status" value="1"/>
</dbReference>
<comment type="caution">
    <text evidence="9">The sequence shown here is derived from an EMBL/GenBank/DDBJ whole genome shotgun (WGS) entry which is preliminary data.</text>
</comment>
<comment type="function">
    <text evidence="5">May be an activator protein for the gylABX operon.</text>
</comment>
<reference evidence="9 10" key="1">
    <citation type="submission" date="2019-06" db="EMBL/GenBank/DDBJ databases">
        <title>Sequencing the genomes of 1000 actinobacteria strains.</title>
        <authorList>
            <person name="Klenk H.-P."/>
        </authorList>
    </citation>
    <scope>NUCLEOTIDE SEQUENCE [LARGE SCALE GENOMIC DNA]</scope>
    <source>
        <strain evidence="9 10">DSM 24617</strain>
    </source>
</reference>
<evidence type="ECO:0000256" key="4">
    <source>
        <dbReference type="ARBA" id="ARBA00023163"/>
    </source>
</evidence>
<dbReference type="FunFam" id="1.10.10.10:FF:000056">
    <property type="entry name" value="IclR family transcriptional regulator"/>
    <property type="match status" value="1"/>
</dbReference>
<dbReference type="SUPFAM" id="SSF55781">
    <property type="entry name" value="GAF domain-like"/>
    <property type="match status" value="1"/>
</dbReference>
<keyword evidence="4" id="KW-0804">Transcription</keyword>
<dbReference type="InterPro" id="IPR029016">
    <property type="entry name" value="GAF-like_dom_sf"/>
</dbReference>
<dbReference type="Gene3D" id="1.10.10.10">
    <property type="entry name" value="Winged helix-like DNA-binding domain superfamily/Winged helix DNA-binding domain"/>
    <property type="match status" value="1"/>
</dbReference>
<keyword evidence="3" id="KW-0238">DNA-binding</keyword>
<dbReference type="Proteomes" id="UP000318336">
    <property type="component" value="Unassembled WGS sequence"/>
</dbReference>